<dbReference type="InterPro" id="IPR029069">
    <property type="entry name" value="HotDog_dom_sf"/>
</dbReference>
<dbReference type="SUPFAM" id="SSF54637">
    <property type="entry name" value="Thioesterase/thiol ester dehydrase-isomerase"/>
    <property type="match status" value="1"/>
</dbReference>
<dbReference type="PANTHER" id="PTHR11049">
    <property type="entry name" value="ACYL COENZYME A THIOESTER HYDROLASE"/>
    <property type="match status" value="1"/>
</dbReference>
<dbReference type="Gene3D" id="3.10.129.10">
    <property type="entry name" value="Hotdog Thioesterase"/>
    <property type="match status" value="1"/>
</dbReference>
<proteinExistence type="inferred from homology"/>
<evidence type="ECO:0000256" key="1">
    <source>
        <dbReference type="ARBA" id="ARBA00010458"/>
    </source>
</evidence>
<feature type="domain" description="HotDog ACOT-type" evidence="5">
    <location>
        <begin position="1"/>
        <end position="112"/>
    </location>
</feature>
<gene>
    <name evidence="6" type="ORF">GCM10007935_43710</name>
</gene>
<evidence type="ECO:0000256" key="3">
    <source>
        <dbReference type="PROSITE-ProRule" id="PRU01106"/>
    </source>
</evidence>
<comment type="caution">
    <text evidence="6">The sequence shown here is derived from an EMBL/GenBank/DDBJ whole genome shotgun (WGS) entry which is preliminary data.</text>
</comment>
<dbReference type="PANTHER" id="PTHR11049:SF16">
    <property type="entry name" value="PROTEIN VDLD"/>
    <property type="match status" value="1"/>
</dbReference>
<dbReference type="RefSeq" id="WP_234267521.1">
    <property type="nucleotide sequence ID" value="NZ_BSPB01000103.1"/>
</dbReference>
<protein>
    <submittedName>
        <fullName evidence="6">Acyl-CoA thioesterase</fullName>
    </submittedName>
</protein>
<reference evidence="7" key="1">
    <citation type="journal article" date="2019" name="Int. J. Syst. Evol. Microbiol.">
        <title>The Global Catalogue of Microorganisms (GCM) 10K type strain sequencing project: providing services to taxonomists for standard genome sequencing and annotation.</title>
        <authorList>
            <consortium name="The Broad Institute Genomics Platform"/>
            <consortium name="The Broad Institute Genome Sequencing Center for Infectious Disease"/>
            <person name="Wu L."/>
            <person name="Ma J."/>
        </authorList>
    </citation>
    <scope>NUCLEOTIDE SEQUENCE [LARGE SCALE GENOMIC DNA]</scope>
    <source>
        <strain evidence="7">NBRC 109341</strain>
    </source>
</reference>
<dbReference type="Pfam" id="PF03061">
    <property type="entry name" value="4HBT"/>
    <property type="match status" value="1"/>
</dbReference>
<organism evidence="6 7">
    <name type="scientific">Hydrogenophaga electricum</name>
    <dbReference type="NCBI Taxonomy" id="1230953"/>
    <lineage>
        <taxon>Bacteria</taxon>
        <taxon>Pseudomonadati</taxon>
        <taxon>Pseudomonadota</taxon>
        <taxon>Betaproteobacteria</taxon>
        <taxon>Burkholderiales</taxon>
        <taxon>Comamonadaceae</taxon>
        <taxon>Hydrogenophaga</taxon>
    </lineage>
</organism>
<keyword evidence="7" id="KW-1185">Reference proteome</keyword>
<sequence length="148" mass="15814">MSTITLRFLVEPGDLGPDHRVAGGTVVKWIDQAGHACASAWAQGPCATVYLSSIRFQRTLRLGDMVEVQARLAFTGRTNMNIMVELLSGSLARGALIKTAECLAVYLALDAQGEPQPVDSWTPGTPGEMALASSAREKFDATRPAPLE</sequence>
<feature type="region of interest" description="Disordered" evidence="4">
    <location>
        <begin position="116"/>
        <end position="148"/>
    </location>
</feature>
<accession>A0ABQ6CAU3</accession>
<dbReference type="InterPro" id="IPR006683">
    <property type="entry name" value="Thioestr_dom"/>
</dbReference>
<evidence type="ECO:0000313" key="6">
    <source>
        <dbReference type="EMBL" id="GLS16924.1"/>
    </source>
</evidence>
<dbReference type="InterPro" id="IPR040170">
    <property type="entry name" value="Cytosol_ACT"/>
</dbReference>
<evidence type="ECO:0000256" key="2">
    <source>
        <dbReference type="ARBA" id="ARBA00022801"/>
    </source>
</evidence>
<keyword evidence="2 3" id="KW-0378">Hydrolase</keyword>
<comment type="similarity">
    <text evidence="1">Belongs to the acyl coenzyme A hydrolase family.</text>
</comment>
<name>A0ABQ6CAU3_9BURK</name>
<dbReference type="PROSITE" id="PS51770">
    <property type="entry name" value="HOTDOG_ACOT"/>
    <property type="match status" value="1"/>
</dbReference>
<evidence type="ECO:0000313" key="7">
    <source>
        <dbReference type="Proteomes" id="UP001156903"/>
    </source>
</evidence>
<evidence type="ECO:0000256" key="4">
    <source>
        <dbReference type="SAM" id="MobiDB-lite"/>
    </source>
</evidence>
<dbReference type="Proteomes" id="UP001156903">
    <property type="component" value="Unassembled WGS sequence"/>
</dbReference>
<dbReference type="EMBL" id="BSPB01000103">
    <property type="protein sequence ID" value="GLS16924.1"/>
    <property type="molecule type" value="Genomic_DNA"/>
</dbReference>
<evidence type="ECO:0000259" key="5">
    <source>
        <dbReference type="PROSITE" id="PS51770"/>
    </source>
</evidence>
<dbReference type="InterPro" id="IPR033120">
    <property type="entry name" value="HOTDOG_ACOT"/>
</dbReference>
<dbReference type="CDD" id="cd03442">
    <property type="entry name" value="BFIT_BACH"/>
    <property type="match status" value="1"/>
</dbReference>